<dbReference type="GO" id="GO:0035869">
    <property type="term" value="C:ciliary transition zone"/>
    <property type="evidence" value="ECO:0007669"/>
    <property type="project" value="TreeGrafter"/>
</dbReference>
<keyword evidence="2" id="KW-0472">Membrane</keyword>
<gene>
    <name evidence="5" type="primary">tctn</name>
    <name evidence="5" type="ORF">Bhyg_05479</name>
</gene>
<dbReference type="GO" id="GO:0060271">
    <property type="term" value="P:cilium assembly"/>
    <property type="evidence" value="ECO:0007669"/>
    <property type="project" value="TreeGrafter"/>
</dbReference>
<sequence>MKMQLLSVLMIVSLLSTTRANVKIGVSRLNKSTATHIDASVSTTAGTPKPNLTNQSVDTTTNTPTLTTATESPTTSTTVNNTSTTELNQISVNATRPFLDAHVPRTSRVKVSLDHYYCTCDLMFNFCDINCCCDNDCTDAMLSTFVCNEKEWSIYDFEFDGGLTSCEIRSDLFCVVGDNGVTKKAEYDVTLFSLRSKHKWQRMFAPYEFSDENRESYSSGDSILSFDDKTEEIEKFEIPYSLTGDYCNVNVPIKYMEDTVSRCLRTYDQNRAFFQEFQRQIKSTKVLKSRKVNLAMMMEHCTTSNNHCLEIEMFDCWLHISRDSCVNFNSTDMDETRMNTEIVVQFRHNFTNILNCKAFFIYINGEVAPNSFLHSVKIQFLQANESMINIHRSSGNIGYMQGLPIISAKMIPFNITTDDDNNAPMILDYFHPNKNFSNDEHFMKIPIISKNFCVLTNRTYEKIRFGENLFLSCDVSFNEHHNITTESNFTQICSALQEAIFHFMLNEYQQNNETNEISFMNKISEFGNPKNDSKYWTEAKLKHGIVDAVQSKYERDENENEFICQNMVLTMSYEFLYASLKVGNFEHQNLIKAVDLVFGTRVDLKFNFNESIKVPIFLDVMFIDLTNSANFSIRSKSLSMIAFMYLIYVLNVLIKKGSI</sequence>
<dbReference type="PANTHER" id="PTHR14611:SF2">
    <property type="entry name" value="TECTONIC"/>
    <property type="match status" value="1"/>
</dbReference>
<dbReference type="EMBL" id="WJQU01000002">
    <property type="protein sequence ID" value="KAJ6640550.1"/>
    <property type="molecule type" value="Genomic_DNA"/>
</dbReference>
<dbReference type="InterPro" id="IPR040354">
    <property type="entry name" value="TCTN1-3"/>
</dbReference>
<organism evidence="5 6">
    <name type="scientific">Pseudolycoriella hygida</name>
    <dbReference type="NCBI Taxonomy" id="35572"/>
    <lineage>
        <taxon>Eukaryota</taxon>
        <taxon>Metazoa</taxon>
        <taxon>Ecdysozoa</taxon>
        <taxon>Arthropoda</taxon>
        <taxon>Hexapoda</taxon>
        <taxon>Insecta</taxon>
        <taxon>Pterygota</taxon>
        <taxon>Neoptera</taxon>
        <taxon>Endopterygota</taxon>
        <taxon>Diptera</taxon>
        <taxon>Nematocera</taxon>
        <taxon>Sciaroidea</taxon>
        <taxon>Sciaridae</taxon>
        <taxon>Pseudolycoriella</taxon>
    </lineage>
</organism>
<proteinExistence type="predicted"/>
<dbReference type="Pfam" id="PF25752">
    <property type="entry name" value="DUF1619_N"/>
    <property type="match status" value="1"/>
</dbReference>
<dbReference type="InterPro" id="IPR057724">
    <property type="entry name" value="TCTN1-3_N"/>
</dbReference>
<evidence type="ECO:0000313" key="5">
    <source>
        <dbReference type="EMBL" id="KAJ6640550.1"/>
    </source>
</evidence>
<feature type="compositionally biased region" description="Polar residues" evidence="1">
    <location>
        <begin position="40"/>
        <end position="55"/>
    </location>
</feature>
<dbReference type="PANTHER" id="PTHR14611">
    <property type="entry name" value="TECTONIC FAMILY MEMBER"/>
    <property type="match status" value="1"/>
</dbReference>
<feature type="transmembrane region" description="Helical" evidence="2">
    <location>
        <begin position="637"/>
        <end position="654"/>
    </location>
</feature>
<evidence type="ECO:0000256" key="1">
    <source>
        <dbReference type="SAM" id="MobiDB-lite"/>
    </source>
</evidence>
<evidence type="ECO:0000256" key="3">
    <source>
        <dbReference type="SAM" id="SignalP"/>
    </source>
</evidence>
<reference evidence="5" key="1">
    <citation type="submission" date="2022-07" db="EMBL/GenBank/DDBJ databases">
        <authorList>
            <person name="Trinca V."/>
            <person name="Uliana J.V.C."/>
            <person name="Torres T.T."/>
            <person name="Ward R.J."/>
            <person name="Monesi N."/>
        </authorList>
    </citation>
    <scope>NUCLEOTIDE SEQUENCE</scope>
    <source>
        <strain evidence="5">HSMRA1968</strain>
        <tissue evidence="5">Whole embryos</tissue>
    </source>
</reference>
<keyword evidence="3" id="KW-0732">Signal</keyword>
<evidence type="ECO:0000313" key="6">
    <source>
        <dbReference type="Proteomes" id="UP001151699"/>
    </source>
</evidence>
<feature type="chain" id="PRO_5040445267" evidence="3">
    <location>
        <begin position="21"/>
        <end position="659"/>
    </location>
</feature>
<feature type="signal peptide" evidence="3">
    <location>
        <begin position="1"/>
        <end position="20"/>
    </location>
</feature>
<feature type="compositionally biased region" description="Low complexity" evidence="1">
    <location>
        <begin position="56"/>
        <end position="81"/>
    </location>
</feature>
<keyword evidence="6" id="KW-1185">Reference proteome</keyword>
<feature type="domain" description="Tectonic-1-3 N-terminal" evidence="4">
    <location>
        <begin position="110"/>
        <end position="181"/>
    </location>
</feature>
<keyword evidence="2" id="KW-0812">Transmembrane</keyword>
<comment type="caution">
    <text evidence="5">The sequence shown here is derived from an EMBL/GenBank/DDBJ whole genome shotgun (WGS) entry which is preliminary data.</text>
</comment>
<name>A0A9Q0MYZ5_9DIPT</name>
<feature type="region of interest" description="Disordered" evidence="1">
    <location>
        <begin position="40"/>
        <end position="81"/>
    </location>
</feature>
<accession>A0A9Q0MYZ5</accession>
<protein>
    <submittedName>
        <fullName evidence="5">Tectonic</fullName>
    </submittedName>
</protein>
<dbReference type="OrthoDB" id="2104337at2759"/>
<keyword evidence="2" id="KW-1133">Transmembrane helix</keyword>
<dbReference type="Proteomes" id="UP001151699">
    <property type="component" value="Chromosome B"/>
</dbReference>
<dbReference type="AlphaFoldDB" id="A0A9Q0MYZ5"/>
<evidence type="ECO:0000256" key="2">
    <source>
        <dbReference type="SAM" id="Phobius"/>
    </source>
</evidence>
<evidence type="ECO:0000259" key="4">
    <source>
        <dbReference type="Pfam" id="PF25752"/>
    </source>
</evidence>